<dbReference type="EMBL" id="JABANM010028501">
    <property type="protein sequence ID" value="KAF4709611.1"/>
    <property type="molecule type" value="Genomic_DNA"/>
</dbReference>
<evidence type="ECO:0000256" key="2">
    <source>
        <dbReference type="PROSITE-ProRule" id="PRU00176"/>
    </source>
</evidence>
<organism evidence="5 6">
    <name type="scientific">Perkinsus olseni</name>
    <name type="common">Perkinsus atlanticus</name>
    <dbReference type="NCBI Taxonomy" id="32597"/>
    <lineage>
        <taxon>Eukaryota</taxon>
        <taxon>Sar</taxon>
        <taxon>Alveolata</taxon>
        <taxon>Perkinsozoa</taxon>
        <taxon>Perkinsea</taxon>
        <taxon>Perkinsida</taxon>
        <taxon>Perkinsidae</taxon>
        <taxon>Perkinsus</taxon>
    </lineage>
</organism>
<dbReference type="PROSITE" id="PS50102">
    <property type="entry name" value="RRM"/>
    <property type="match status" value="2"/>
</dbReference>
<dbReference type="Gene3D" id="3.30.70.330">
    <property type="match status" value="2"/>
</dbReference>
<name>A0A7J6QN88_PEROL</name>
<feature type="compositionally biased region" description="Low complexity" evidence="3">
    <location>
        <begin position="386"/>
        <end position="396"/>
    </location>
</feature>
<feature type="region of interest" description="Disordered" evidence="3">
    <location>
        <begin position="386"/>
        <end position="470"/>
    </location>
</feature>
<dbReference type="SUPFAM" id="SSF54928">
    <property type="entry name" value="RNA-binding domain, RBD"/>
    <property type="match status" value="1"/>
</dbReference>
<dbReference type="Pfam" id="PF00076">
    <property type="entry name" value="RRM_1"/>
    <property type="match status" value="2"/>
</dbReference>
<keyword evidence="1 2" id="KW-0694">RNA-binding</keyword>
<evidence type="ECO:0000256" key="1">
    <source>
        <dbReference type="ARBA" id="ARBA00022884"/>
    </source>
</evidence>
<gene>
    <name evidence="5" type="ORF">FOZ62_000376</name>
</gene>
<dbReference type="AlphaFoldDB" id="A0A7J6QN88"/>
<proteinExistence type="predicted"/>
<feature type="non-terminal residue" evidence="5">
    <location>
        <position position="470"/>
    </location>
</feature>
<dbReference type="PANTHER" id="PTHR48027">
    <property type="entry name" value="HETEROGENEOUS NUCLEAR RIBONUCLEOPROTEIN 87F-RELATED"/>
    <property type="match status" value="1"/>
</dbReference>
<accession>A0A7J6QN88</accession>
<evidence type="ECO:0000313" key="5">
    <source>
        <dbReference type="EMBL" id="KAF4709611.1"/>
    </source>
</evidence>
<comment type="caution">
    <text evidence="5">The sequence shown here is derived from an EMBL/GenBank/DDBJ whole genome shotgun (WGS) entry which is preliminary data.</text>
</comment>
<dbReference type="InterPro" id="IPR012677">
    <property type="entry name" value="Nucleotide-bd_a/b_plait_sf"/>
</dbReference>
<reference evidence="5 6" key="1">
    <citation type="submission" date="2020-04" db="EMBL/GenBank/DDBJ databases">
        <title>Perkinsus olseni comparative genomics.</title>
        <authorList>
            <person name="Bogema D.R."/>
        </authorList>
    </citation>
    <scope>NUCLEOTIDE SEQUENCE [LARGE SCALE GENOMIC DNA]</scope>
    <source>
        <strain evidence="5">ATCC PRA-205</strain>
    </source>
</reference>
<feature type="region of interest" description="Disordered" evidence="3">
    <location>
        <begin position="84"/>
        <end position="122"/>
    </location>
</feature>
<dbReference type="InterPro" id="IPR000504">
    <property type="entry name" value="RRM_dom"/>
</dbReference>
<dbReference type="GO" id="GO:0003723">
    <property type="term" value="F:RNA binding"/>
    <property type="evidence" value="ECO:0007669"/>
    <property type="project" value="UniProtKB-UniRule"/>
</dbReference>
<feature type="domain" description="RRM" evidence="4">
    <location>
        <begin position="209"/>
        <end position="289"/>
    </location>
</feature>
<feature type="domain" description="RRM" evidence="4">
    <location>
        <begin position="296"/>
        <end position="380"/>
    </location>
</feature>
<evidence type="ECO:0000259" key="4">
    <source>
        <dbReference type="PROSITE" id="PS50102"/>
    </source>
</evidence>
<dbReference type="InterPro" id="IPR035979">
    <property type="entry name" value="RBD_domain_sf"/>
</dbReference>
<evidence type="ECO:0000256" key="3">
    <source>
        <dbReference type="SAM" id="MobiDB-lite"/>
    </source>
</evidence>
<feature type="compositionally biased region" description="Polar residues" evidence="3">
    <location>
        <begin position="446"/>
        <end position="462"/>
    </location>
</feature>
<dbReference type="SMART" id="SM00360">
    <property type="entry name" value="RRM"/>
    <property type="match status" value="2"/>
</dbReference>
<dbReference type="InterPro" id="IPR052462">
    <property type="entry name" value="SLIRP/GR-RBP-like"/>
</dbReference>
<sequence length="470" mass="50586">VIIEGIVRDMLAEQTTKQLKGIREKLYGLLAVHVPPSEIFYHLLLLLGDALGDAAENWSRLAAWSAVGPSSWVEGFSRSSTLVMPTPTTLSLSGRGSSPHEEPPGSPGSDESSSETRSAYSGRLKADAQDFVPQSLSPGKSETGSVSGGASVIGSAAAGVGGKPGVSPSEGSSSSHPSVIEDGDEITWLNRMAWEHGVNTSHCDDEGPYKLFVGCLPFDTTEHDLYPLFAQFGDIVELAIQRDREGRSKGCAWLKYLTRESCDDCIARLHGQFYVGHVRAAMQVKYATGELEKRENRVYLIGLPRDETEMAEHELLTALDAYGEIREFMLFRKQGRSTGACFVKFNAREPATTLVQACHLRQFHVNNMHLPAVRAYFANQIRRFSSTESPSSSHNSQVGGGGVPLPKAPSSSREAESSGISSSGYTFGRVPSGTGHPDETRGGGTSQQRVDGSPDPINTSSGRLRAAEPE</sequence>
<protein>
    <recommendedName>
        <fullName evidence="4">RRM domain-containing protein</fullName>
    </recommendedName>
</protein>
<feature type="non-terminal residue" evidence="5">
    <location>
        <position position="1"/>
    </location>
</feature>
<feature type="compositionally biased region" description="Low complexity" evidence="3">
    <location>
        <begin position="165"/>
        <end position="178"/>
    </location>
</feature>
<dbReference type="Gene3D" id="1.20.272.10">
    <property type="match status" value="1"/>
</dbReference>
<feature type="region of interest" description="Disordered" evidence="3">
    <location>
        <begin position="159"/>
        <end position="180"/>
    </location>
</feature>
<dbReference type="Proteomes" id="UP000574390">
    <property type="component" value="Unassembled WGS sequence"/>
</dbReference>
<evidence type="ECO:0000313" key="6">
    <source>
        <dbReference type="Proteomes" id="UP000574390"/>
    </source>
</evidence>